<dbReference type="EMBL" id="LBSX01000003">
    <property type="protein sequence ID" value="KKQ27968.1"/>
    <property type="molecule type" value="Genomic_DNA"/>
</dbReference>
<protein>
    <submittedName>
        <fullName evidence="1">Uncharacterized protein</fullName>
    </submittedName>
</protein>
<evidence type="ECO:0000313" key="1">
    <source>
        <dbReference type="EMBL" id="KKQ27968.1"/>
    </source>
</evidence>
<sequence>MTTQDELNEMTHGEFRVWLKKVEEENNIFAEEESAIRQVAKECGFFIDEGWISHRAYKVDEDESFELDDVFVHTFPKPVRSTEALLYFLDNHYGLVGWKQGMRYVQAHPKCLKPGRQIILLGTLWKTNDPDSYRVAPVLDLTFFRHRRRVQCTHIGMLDSSRNDIGTFYDFLVYKKTSTAL</sequence>
<dbReference type="AlphaFoldDB" id="A0A0G0GA23"/>
<accession>A0A0G0GA23</accession>
<gene>
    <name evidence="1" type="ORF">US42_C0003G0025</name>
</gene>
<evidence type="ECO:0000313" key="2">
    <source>
        <dbReference type="Proteomes" id="UP000034849"/>
    </source>
</evidence>
<comment type="caution">
    <text evidence="1">The sequence shown here is derived from an EMBL/GenBank/DDBJ whole genome shotgun (WGS) entry which is preliminary data.</text>
</comment>
<reference evidence="1 2" key="1">
    <citation type="journal article" date="2015" name="Nature">
        <title>rRNA introns, odd ribosomes, and small enigmatic genomes across a large radiation of phyla.</title>
        <authorList>
            <person name="Brown C.T."/>
            <person name="Hug L.A."/>
            <person name="Thomas B.C."/>
            <person name="Sharon I."/>
            <person name="Castelle C.J."/>
            <person name="Singh A."/>
            <person name="Wilkins M.J."/>
            <person name="Williams K.H."/>
            <person name="Banfield J.F."/>
        </authorList>
    </citation>
    <scope>NUCLEOTIDE SEQUENCE [LARGE SCALE GENOMIC DNA]</scope>
</reference>
<name>A0A0G0GA23_9BACT</name>
<proteinExistence type="predicted"/>
<dbReference type="Proteomes" id="UP000034849">
    <property type="component" value="Unassembled WGS sequence"/>
</dbReference>
<organism evidence="1 2">
    <name type="scientific">Candidatus Magasanikbacteria bacterium GW2011_GWC2_37_14</name>
    <dbReference type="NCBI Taxonomy" id="1619046"/>
    <lineage>
        <taxon>Bacteria</taxon>
        <taxon>Candidatus Magasanikiibacteriota</taxon>
    </lineage>
</organism>